<name>A0A172YCJ1_9GAMM</name>
<protein>
    <submittedName>
        <fullName evidence="1">Uncharacterized protein</fullName>
    </submittedName>
</protein>
<reference evidence="1 2" key="1">
    <citation type="submission" date="2016-04" db="EMBL/GenBank/DDBJ databases">
        <title>Complete Genome Sequence of Halotalea alkalilenta IHB B 13600.</title>
        <authorList>
            <person name="Swarnkar M.K."/>
            <person name="Sharma A."/>
            <person name="Kaushal K."/>
            <person name="Soni R."/>
            <person name="Rana S."/>
            <person name="Singh A.K."/>
            <person name="Gulati A."/>
        </authorList>
    </citation>
    <scope>NUCLEOTIDE SEQUENCE [LARGE SCALE GENOMIC DNA]</scope>
    <source>
        <strain evidence="1 2">IHB B 13600</strain>
    </source>
</reference>
<dbReference type="Proteomes" id="UP000077875">
    <property type="component" value="Chromosome"/>
</dbReference>
<sequence>MITSDMIWRAEREIAEGSVEGPELAWLGERLVALERQASAVGMAEERRRAGVSDELATWAVDAYRAS</sequence>
<proteinExistence type="predicted"/>
<keyword evidence="2" id="KW-1185">Reference proteome</keyword>
<dbReference type="EMBL" id="CP015243">
    <property type="protein sequence ID" value="ANF56836.1"/>
    <property type="molecule type" value="Genomic_DNA"/>
</dbReference>
<evidence type="ECO:0000313" key="1">
    <source>
        <dbReference type="EMBL" id="ANF56836.1"/>
    </source>
</evidence>
<organism evidence="1 2">
    <name type="scientific">Halotalea alkalilenta</name>
    <dbReference type="NCBI Taxonomy" id="376489"/>
    <lineage>
        <taxon>Bacteria</taxon>
        <taxon>Pseudomonadati</taxon>
        <taxon>Pseudomonadota</taxon>
        <taxon>Gammaproteobacteria</taxon>
        <taxon>Oceanospirillales</taxon>
        <taxon>Halomonadaceae</taxon>
        <taxon>Halotalea</taxon>
    </lineage>
</organism>
<dbReference type="AlphaFoldDB" id="A0A172YCJ1"/>
<gene>
    <name evidence="1" type="ORF">A5892_04605</name>
</gene>
<accession>A0A172YCJ1</accession>
<dbReference type="KEGG" id="haa:A5892_04605"/>
<evidence type="ECO:0000313" key="2">
    <source>
        <dbReference type="Proteomes" id="UP000077875"/>
    </source>
</evidence>